<dbReference type="KEGG" id="blq:L21SP5_01913"/>
<accession>A0A0S2HZU8</accession>
<name>A0A0S2HZU8_9BACT</name>
<dbReference type="STRING" id="1307839.L21SP5_01913"/>
<dbReference type="InterPro" id="IPR020018">
    <property type="entry name" value="Motility-assoc_lipoprot_GldH"/>
</dbReference>
<reference evidence="1 2" key="1">
    <citation type="submission" date="2015-11" db="EMBL/GenBank/DDBJ databases">
        <title>Description and complete genome sequence of a novel strain predominating in hypersaline microbial mats and representing a new family of the Bacteriodetes phylum.</title>
        <authorList>
            <person name="Spring S."/>
            <person name="Bunk B."/>
            <person name="Sproer C."/>
            <person name="Klenk H.-P."/>
        </authorList>
    </citation>
    <scope>NUCLEOTIDE SEQUENCE [LARGE SCALE GENOMIC DNA]</scope>
    <source>
        <strain evidence="1 2">L21-Spi-D4</strain>
    </source>
</reference>
<keyword evidence="2" id="KW-1185">Reference proteome</keyword>
<dbReference type="Proteomes" id="UP000064893">
    <property type="component" value="Chromosome"/>
</dbReference>
<evidence type="ECO:0000313" key="1">
    <source>
        <dbReference type="EMBL" id="ALO15552.1"/>
    </source>
</evidence>
<proteinExistence type="predicted"/>
<gene>
    <name evidence="1" type="primary">gldH</name>
    <name evidence="1" type="ORF">L21SP5_01913</name>
</gene>
<sequence>MKNVSLLLFVMLFAFFGCDRNSVLDQYSSMSKEQWHMDSLKHFQFNIDDSLAIYSMYLNIRNTGEYGYSNLIIFADTDLPGEQHIRDTINCILADDKGEWLGSGFGSIWTNKIPYKTRVRFPRTGKYELTLQHGMREEELEGITDIGVRIEKLN</sequence>
<dbReference type="Pfam" id="PF14109">
    <property type="entry name" value="GldH_lipo"/>
    <property type="match status" value="1"/>
</dbReference>
<evidence type="ECO:0000313" key="2">
    <source>
        <dbReference type="Proteomes" id="UP000064893"/>
    </source>
</evidence>
<dbReference type="RefSeq" id="WP_057953000.1">
    <property type="nucleotide sequence ID" value="NZ_CP013118.1"/>
</dbReference>
<dbReference type="EMBL" id="CP013118">
    <property type="protein sequence ID" value="ALO15552.1"/>
    <property type="molecule type" value="Genomic_DNA"/>
</dbReference>
<organism evidence="1 2">
    <name type="scientific">Salinivirga cyanobacteriivorans</name>
    <dbReference type="NCBI Taxonomy" id="1307839"/>
    <lineage>
        <taxon>Bacteria</taxon>
        <taxon>Pseudomonadati</taxon>
        <taxon>Bacteroidota</taxon>
        <taxon>Bacteroidia</taxon>
        <taxon>Bacteroidales</taxon>
        <taxon>Salinivirgaceae</taxon>
        <taxon>Salinivirga</taxon>
    </lineage>
</organism>
<dbReference type="OrthoDB" id="982482at2"/>
<dbReference type="AlphaFoldDB" id="A0A0S2HZU8"/>
<keyword evidence="1" id="KW-0449">Lipoprotein</keyword>
<protein>
    <submittedName>
        <fullName evidence="1">Gliding motility lipoprotein GldH</fullName>
    </submittedName>
</protein>
<dbReference type="PROSITE" id="PS51257">
    <property type="entry name" value="PROKAR_LIPOPROTEIN"/>
    <property type="match status" value="1"/>
</dbReference>
<dbReference type="NCBIfam" id="TIGR03511">
    <property type="entry name" value="GldH_lipo"/>
    <property type="match status" value="1"/>
</dbReference>